<dbReference type="InterPro" id="IPR012854">
    <property type="entry name" value="Cu_amine_oxidase-like_N"/>
</dbReference>
<feature type="domain" description="Copper amine oxidase-like N-terminal" evidence="1">
    <location>
        <begin position="36"/>
        <end position="126"/>
    </location>
</feature>
<sequence>MKKVIAAMIGIMIISALNIQWGYSQERTPFGYYSTESNRIFVPLRLISEQFSANVKWEPARKEITILRNNLEIKCFVDHTSASVNGTEIVLDAAPFAEDGVTYVPIRFIADSLGVQSEWKSVTQMLQLKWDNKQLKLPVIQHGSYEKRKDFEYQEKRFEFGGKILAAHVLKVDLFNPKLSLSIGLAKNQLGQVDDLLSIAKDSNAVAAINGTYFNAYTEENVKQPYGAIVIDGEWFSAAVKIERSFGLTLLTAWNGLKEARSTKFTNRDKSLAQFKQDLD</sequence>
<name>A0ABW1IQ14_9BACL</name>
<evidence type="ECO:0000259" key="1">
    <source>
        <dbReference type="Pfam" id="PF07833"/>
    </source>
</evidence>
<dbReference type="RefSeq" id="WP_379894557.1">
    <property type="nucleotide sequence ID" value="NZ_CBCSCT010000049.1"/>
</dbReference>
<dbReference type="Pfam" id="PF07833">
    <property type="entry name" value="Cu_amine_oxidN1"/>
    <property type="match status" value="1"/>
</dbReference>
<dbReference type="SUPFAM" id="SSF55383">
    <property type="entry name" value="Copper amine oxidase, domain N"/>
    <property type="match status" value="1"/>
</dbReference>
<dbReference type="InterPro" id="IPR036582">
    <property type="entry name" value="Mao_N_sf"/>
</dbReference>
<dbReference type="Gene3D" id="3.30.457.10">
    <property type="entry name" value="Copper amine oxidase-like, N-terminal domain"/>
    <property type="match status" value="1"/>
</dbReference>
<dbReference type="EMBL" id="JBHSQV010000155">
    <property type="protein sequence ID" value="MFC5987215.1"/>
    <property type="molecule type" value="Genomic_DNA"/>
</dbReference>
<protein>
    <submittedName>
        <fullName evidence="2">Copper amine oxidase N-terminal domain-containing protein</fullName>
    </submittedName>
</protein>
<accession>A0ABW1IQ14</accession>
<dbReference type="Proteomes" id="UP001596250">
    <property type="component" value="Unassembled WGS sequence"/>
</dbReference>
<comment type="caution">
    <text evidence="2">The sequence shown here is derived from an EMBL/GenBank/DDBJ whole genome shotgun (WGS) entry which is preliminary data.</text>
</comment>
<proteinExistence type="predicted"/>
<keyword evidence="3" id="KW-1185">Reference proteome</keyword>
<evidence type="ECO:0000313" key="3">
    <source>
        <dbReference type="Proteomes" id="UP001596250"/>
    </source>
</evidence>
<gene>
    <name evidence="2" type="ORF">ACFPXP_12440</name>
</gene>
<evidence type="ECO:0000313" key="2">
    <source>
        <dbReference type="EMBL" id="MFC5987215.1"/>
    </source>
</evidence>
<reference evidence="3" key="1">
    <citation type="journal article" date="2019" name="Int. J. Syst. Evol. Microbiol.">
        <title>The Global Catalogue of Microorganisms (GCM) 10K type strain sequencing project: providing services to taxonomists for standard genome sequencing and annotation.</title>
        <authorList>
            <consortium name="The Broad Institute Genomics Platform"/>
            <consortium name="The Broad Institute Genome Sequencing Center for Infectious Disease"/>
            <person name="Wu L."/>
            <person name="Ma J."/>
        </authorList>
    </citation>
    <scope>NUCLEOTIDE SEQUENCE [LARGE SCALE GENOMIC DNA]</scope>
    <source>
        <strain evidence="3">CCM 8749</strain>
    </source>
</reference>
<organism evidence="2 3">
    <name type="scientific">Marinicrinis lubricantis</name>
    <dbReference type="NCBI Taxonomy" id="2086470"/>
    <lineage>
        <taxon>Bacteria</taxon>
        <taxon>Bacillati</taxon>
        <taxon>Bacillota</taxon>
        <taxon>Bacilli</taxon>
        <taxon>Bacillales</taxon>
        <taxon>Paenibacillaceae</taxon>
    </lineage>
</organism>